<evidence type="ECO:0000256" key="12">
    <source>
        <dbReference type="ARBA" id="ARBA00048212"/>
    </source>
</evidence>
<accession>A0A7Y7XVD5</accession>
<evidence type="ECO:0000313" key="20">
    <source>
        <dbReference type="Proteomes" id="UP000517547"/>
    </source>
</evidence>
<dbReference type="Pfam" id="PF01063">
    <property type="entry name" value="Aminotran_4"/>
    <property type="match status" value="1"/>
</dbReference>
<dbReference type="Gene3D" id="3.20.10.10">
    <property type="entry name" value="D-amino Acid Aminotransferase, subunit A, domain 2"/>
    <property type="match status" value="1"/>
</dbReference>
<name>A0A7Y7XVD5_9PSED</name>
<evidence type="ECO:0000256" key="7">
    <source>
        <dbReference type="ARBA" id="ARBA00013053"/>
    </source>
</evidence>
<evidence type="ECO:0000256" key="16">
    <source>
        <dbReference type="ARBA" id="ARBA00054027"/>
    </source>
</evidence>
<comment type="pathway">
    <text evidence="4">Amino-acid biosynthesis; L-valine biosynthesis; L-valine from pyruvate: step 4/4.</text>
</comment>
<evidence type="ECO:0000256" key="13">
    <source>
        <dbReference type="ARBA" id="ARBA00048798"/>
    </source>
</evidence>
<dbReference type="PANTHER" id="PTHR42743:SF11">
    <property type="entry name" value="AMINODEOXYCHORISMATE LYASE"/>
    <property type="match status" value="1"/>
</dbReference>
<comment type="caution">
    <text evidence="19">The sequence shown here is derived from an EMBL/GenBank/DDBJ whole genome shotgun (WGS) entry which is preliminary data.</text>
</comment>
<comment type="similarity">
    <text evidence="6">Belongs to the class-IV pyridoxal-phosphate-dependent aminotransferase family.</text>
</comment>
<keyword evidence="19" id="KW-0808">Transferase</keyword>
<comment type="function">
    <text evidence="16">Involved in the biosynthesis of p-aminobenzoate (PABA), a precursor of tetrahydrofolate. Converts 4-amino-4-deoxychorismate into 4-aminobenzoate (PABA) and pyruvate.</text>
</comment>
<dbReference type="AlphaFoldDB" id="A0A7Y7XVD5"/>
<evidence type="ECO:0000256" key="14">
    <source>
        <dbReference type="ARBA" id="ARBA00049229"/>
    </source>
</evidence>
<evidence type="ECO:0000256" key="1">
    <source>
        <dbReference type="ARBA" id="ARBA00001933"/>
    </source>
</evidence>
<proteinExistence type="inferred from homology"/>
<dbReference type="InterPro" id="IPR036038">
    <property type="entry name" value="Aminotransferase-like"/>
</dbReference>
<evidence type="ECO:0000256" key="17">
    <source>
        <dbReference type="ARBA" id="ARBA00069174"/>
    </source>
</evidence>
<dbReference type="EMBL" id="JACAQE010000001">
    <property type="protein sequence ID" value="NWC13008.1"/>
    <property type="molecule type" value="Genomic_DNA"/>
</dbReference>
<dbReference type="InterPro" id="IPR043132">
    <property type="entry name" value="BCAT-like_C"/>
</dbReference>
<comment type="catalytic activity">
    <reaction evidence="12">
        <text>L-valine + 2-oxoglutarate = 3-methyl-2-oxobutanoate + L-glutamate</text>
        <dbReference type="Rhea" id="RHEA:24813"/>
        <dbReference type="ChEBI" id="CHEBI:11851"/>
        <dbReference type="ChEBI" id="CHEBI:16810"/>
        <dbReference type="ChEBI" id="CHEBI:29985"/>
        <dbReference type="ChEBI" id="CHEBI:57762"/>
        <dbReference type="EC" id="2.6.1.42"/>
    </reaction>
</comment>
<evidence type="ECO:0000256" key="10">
    <source>
        <dbReference type="ARBA" id="ARBA00035633"/>
    </source>
</evidence>
<sequence>MNNKTFKSGAAFIDGVFVPIASAKISVLDWGLLHSDATYDVVHVWDGAFFRLTDHIQRFESGMARLHMKIPHSATDIVDIVTQCVRLTGLKEAYVEIVCTRGVPPVGSRDPRDCVNRFFAFAIPFSWIANQQQREKGLRLHISQVQRIAPESVDPTIKNYHWLDLTRGLFDAYAHHQDTAVLVDGQGNVVEGPGFNLFALTDKGLVTPCAGVLEGITRQTAITLARQMDVEVLLRALSIEELRGAHEVFITSTAGGVMPVCWIDGVAVGDGRVGVVTQQMTQLYWDAHKDPRYSTLAY</sequence>
<organism evidence="19 20">
    <name type="scientific">Pseudomonas gingeri</name>
    <dbReference type="NCBI Taxonomy" id="117681"/>
    <lineage>
        <taxon>Bacteria</taxon>
        <taxon>Pseudomonadati</taxon>
        <taxon>Pseudomonadota</taxon>
        <taxon>Gammaproteobacteria</taxon>
        <taxon>Pseudomonadales</taxon>
        <taxon>Pseudomonadaceae</taxon>
        <taxon>Pseudomonas</taxon>
    </lineage>
</organism>
<evidence type="ECO:0000256" key="11">
    <source>
        <dbReference type="ARBA" id="ARBA00035676"/>
    </source>
</evidence>
<comment type="catalytic activity">
    <reaction evidence="15">
        <text>4-amino-4-deoxychorismate = 4-aminobenzoate + pyruvate + H(+)</text>
        <dbReference type="Rhea" id="RHEA:16201"/>
        <dbReference type="ChEBI" id="CHEBI:15361"/>
        <dbReference type="ChEBI" id="CHEBI:15378"/>
        <dbReference type="ChEBI" id="CHEBI:17836"/>
        <dbReference type="ChEBI" id="CHEBI:58406"/>
        <dbReference type="EC" id="4.1.3.38"/>
    </reaction>
</comment>
<keyword evidence="8" id="KW-0663">Pyridoxal phosphate</keyword>
<keyword evidence="19" id="KW-0032">Aminotransferase</keyword>
<comment type="pathway">
    <text evidence="5">Amino-acid biosynthesis; L-leucine biosynthesis; L-leucine from 3-methyl-2-oxobutanoate: step 4/4.</text>
</comment>
<dbReference type="Gene3D" id="3.30.470.10">
    <property type="match status" value="1"/>
</dbReference>
<evidence type="ECO:0000256" key="15">
    <source>
        <dbReference type="ARBA" id="ARBA00049529"/>
    </source>
</evidence>
<evidence type="ECO:0000256" key="2">
    <source>
        <dbReference type="ARBA" id="ARBA00003109"/>
    </source>
</evidence>
<keyword evidence="9" id="KW-0289">Folate biosynthesis</keyword>
<dbReference type="GO" id="GO:0008652">
    <property type="term" value="P:amino acid biosynthetic process"/>
    <property type="evidence" value="ECO:0007669"/>
    <property type="project" value="UniProtKB-ARBA"/>
</dbReference>
<evidence type="ECO:0000256" key="5">
    <source>
        <dbReference type="ARBA" id="ARBA00005072"/>
    </source>
</evidence>
<dbReference type="GO" id="GO:0046656">
    <property type="term" value="P:folic acid biosynthetic process"/>
    <property type="evidence" value="ECO:0007669"/>
    <property type="project" value="UniProtKB-KW"/>
</dbReference>
<evidence type="ECO:0000256" key="3">
    <source>
        <dbReference type="ARBA" id="ARBA00004824"/>
    </source>
</evidence>
<evidence type="ECO:0000256" key="4">
    <source>
        <dbReference type="ARBA" id="ARBA00004931"/>
    </source>
</evidence>
<dbReference type="InterPro" id="IPR043131">
    <property type="entry name" value="BCAT-like_N"/>
</dbReference>
<comment type="cofactor">
    <cofactor evidence="1">
        <name>pyridoxal 5'-phosphate</name>
        <dbReference type="ChEBI" id="CHEBI:597326"/>
    </cofactor>
</comment>
<protein>
    <recommendedName>
        <fullName evidence="17">Aminodeoxychorismate lyase</fullName>
        <ecNumber evidence="7">2.6.1.42</ecNumber>
        <ecNumber evidence="11">4.1.3.38</ecNumber>
    </recommendedName>
    <alternativeName>
        <fullName evidence="18">4-amino-4-deoxychorismate lyase</fullName>
    </alternativeName>
</protein>
<dbReference type="GO" id="GO:0004084">
    <property type="term" value="F:branched-chain-amino-acid transaminase activity"/>
    <property type="evidence" value="ECO:0007669"/>
    <property type="project" value="UniProtKB-EC"/>
</dbReference>
<gene>
    <name evidence="19" type="ORF">HX845_05065</name>
</gene>
<dbReference type="GO" id="GO:0008696">
    <property type="term" value="F:4-amino-4-deoxychorismate lyase activity"/>
    <property type="evidence" value="ECO:0007669"/>
    <property type="project" value="UniProtKB-EC"/>
</dbReference>
<dbReference type="PANTHER" id="PTHR42743">
    <property type="entry name" value="AMINO-ACID AMINOTRANSFERASE"/>
    <property type="match status" value="1"/>
</dbReference>
<dbReference type="SUPFAM" id="SSF56752">
    <property type="entry name" value="D-aminoacid aminotransferase-like PLP-dependent enzymes"/>
    <property type="match status" value="1"/>
</dbReference>
<evidence type="ECO:0000256" key="6">
    <source>
        <dbReference type="ARBA" id="ARBA00009320"/>
    </source>
</evidence>
<comment type="catalytic activity">
    <reaction evidence="14">
        <text>L-leucine + 2-oxoglutarate = 4-methyl-2-oxopentanoate + L-glutamate</text>
        <dbReference type="Rhea" id="RHEA:18321"/>
        <dbReference type="ChEBI" id="CHEBI:16810"/>
        <dbReference type="ChEBI" id="CHEBI:17865"/>
        <dbReference type="ChEBI" id="CHEBI:29985"/>
        <dbReference type="ChEBI" id="CHEBI:57427"/>
        <dbReference type="EC" id="2.6.1.42"/>
    </reaction>
</comment>
<dbReference type="InterPro" id="IPR001544">
    <property type="entry name" value="Aminotrans_IV"/>
</dbReference>
<evidence type="ECO:0000256" key="9">
    <source>
        <dbReference type="ARBA" id="ARBA00022909"/>
    </source>
</evidence>
<reference evidence="19 20" key="1">
    <citation type="submission" date="2020-04" db="EMBL/GenBank/DDBJ databases">
        <title>Molecular characterization of pseudomonads from Agaricus bisporus reveal novel blotch 2 pathogens in Western Europe.</title>
        <authorList>
            <person name="Taparia T."/>
            <person name="Krijger M."/>
            <person name="Haynes E."/>
            <person name="Elpinstone J.G."/>
            <person name="Noble R."/>
            <person name="Van Der Wolf J."/>
        </authorList>
    </citation>
    <scope>NUCLEOTIDE SEQUENCE [LARGE SCALE GENOMIC DNA]</scope>
    <source>
        <strain evidence="19 20">IPO3738</strain>
    </source>
</reference>
<evidence type="ECO:0000256" key="8">
    <source>
        <dbReference type="ARBA" id="ARBA00022898"/>
    </source>
</evidence>
<dbReference type="InterPro" id="IPR050571">
    <property type="entry name" value="Class-IV_PLP-Dep_Aminotrnsfr"/>
</dbReference>
<comment type="catalytic activity">
    <reaction evidence="13">
        <text>L-isoleucine + 2-oxoglutarate = (S)-3-methyl-2-oxopentanoate + L-glutamate</text>
        <dbReference type="Rhea" id="RHEA:24801"/>
        <dbReference type="ChEBI" id="CHEBI:16810"/>
        <dbReference type="ChEBI" id="CHEBI:29985"/>
        <dbReference type="ChEBI" id="CHEBI:35146"/>
        <dbReference type="ChEBI" id="CHEBI:58045"/>
        <dbReference type="EC" id="2.6.1.42"/>
    </reaction>
</comment>
<evidence type="ECO:0000313" key="19">
    <source>
        <dbReference type="EMBL" id="NWC13008.1"/>
    </source>
</evidence>
<evidence type="ECO:0000256" key="18">
    <source>
        <dbReference type="ARBA" id="ARBA00080135"/>
    </source>
</evidence>
<dbReference type="RefSeq" id="WP_103033097.1">
    <property type="nucleotide sequence ID" value="NZ_JACAQE010000001.1"/>
</dbReference>
<dbReference type="FunFam" id="3.20.10.10:FF:000002">
    <property type="entry name" value="D-alanine aminotransferase"/>
    <property type="match status" value="1"/>
</dbReference>
<dbReference type="Proteomes" id="UP000517547">
    <property type="component" value="Unassembled WGS sequence"/>
</dbReference>
<comment type="pathway">
    <text evidence="10">Cofactor biosynthesis; tetrahydrofolate biosynthesis; 4-aminobenzoate from chorismate: step 2/2.</text>
</comment>
<dbReference type="EC" id="4.1.3.38" evidence="11"/>
<dbReference type="EC" id="2.6.1.42" evidence="7"/>
<comment type="function">
    <text evidence="2">Acts on leucine, isoleucine and valine.</text>
</comment>
<comment type="pathway">
    <text evidence="3">Amino-acid biosynthesis; L-isoleucine biosynthesis; L-isoleucine from 2-oxobutanoate: step 4/4.</text>
</comment>